<sequence>MFLRLIFLVIFLFNFYNISYSKNVLHILNGTKQNAILEKISNTETSTMLQLSLQNHYLKLFISKKINEHIDLKKWLKKEILFITRHRPEGPIVQLFLLSIKKRYVLGFNFNKKFKPVASWDTVYKKNNYNSLILINDGKLNHINNGEYIICKSCEHNNKIYFFDITNNSTKTNIKYNWLSIVDF</sequence>
<name>A0A381XRY6_9ZZZZ</name>
<dbReference type="AlphaFoldDB" id="A0A381XRY6"/>
<gene>
    <name evidence="1" type="ORF">METZ01_LOCUS120373</name>
</gene>
<proteinExistence type="predicted"/>
<accession>A0A381XRY6</accession>
<protein>
    <submittedName>
        <fullName evidence="1">Uncharacterized protein</fullName>
    </submittedName>
</protein>
<organism evidence="1">
    <name type="scientific">marine metagenome</name>
    <dbReference type="NCBI Taxonomy" id="408172"/>
    <lineage>
        <taxon>unclassified sequences</taxon>
        <taxon>metagenomes</taxon>
        <taxon>ecological metagenomes</taxon>
    </lineage>
</organism>
<evidence type="ECO:0000313" key="1">
    <source>
        <dbReference type="EMBL" id="SVA67519.1"/>
    </source>
</evidence>
<reference evidence="1" key="1">
    <citation type="submission" date="2018-05" db="EMBL/GenBank/DDBJ databases">
        <authorList>
            <person name="Lanie J.A."/>
            <person name="Ng W.-L."/>
            <person name="Kazmierczak K.M."/>
            <person name="Andrzejewski T.M."/>
            <person name="Davidsen T.M."/>
            <person name="Wayne K.J."/>
            <person name="Tettelin H."/>
            <person name="Glass J.I."/>
            <person name="Rusch D."/>
            <person name="Podicherti R."/>
            <person name="Tsui H.-C.T."/>
            <person name="Winkler M.E."/>
        </authorList>
    </citation>
    <scope>NUCLEOTIDE SEQUENCE</scope>
</reference>
<dbReference type="EMBL" id="UINC01016167">
    <property type="protein sequence ID" value="SVA67519.1"/>
    <property type="molecule type" value="Genomic_DNA"/>
</dbReference>